<dbReference type="InterPro" id="IPR036396">
    <property type="entry name" value="Cyt_P450_sf"/>
</dbReference>
<protein>
    <recommendedName>
        <fullName evidence="9">Cytochrome P450</fullName>
    </recommendedName>
</protein>
<dbReference type="InterPro" id="IPR002403">
    <property type="entry name" value="Cyt_P450_E_grp-IV"/>
</dbReference>
<comment type="similarity">
    <text evidence="2">Belongs to the cytochrome P450 family.</text>
</comment>
<evidence type="ECO:0008006" key="9">
    <source>
        <dbReference type="Google" id="ProtNLM"/>
    </source>
</evidence>
<dbReference type="Pfam" id="PF00067">
    <property type="entry name" value="p450"/>
    <property type="match status" value="1"/>
</dbReference>
<dbReference type="InterPro" id="IPR001128">
    <property type="entry name" value="Cyt_P450"/>
</dbReference>
<keyword evidence="6" id="KW-0472">Membrane</keyword>
<dbReference type="PANTHER" id="PTHR24304:SF2">
    <property type="entry name" value="24-HYDROXYCHOLESTEROL 7-ALPHA-HYDROXYLASE"/>
    <property type="match status" value="1"/>
</dbReference>
<evidence type="ECO:0000256" key="6">
    <source>
        <dbReference type="SAM" id="Phobius"/>
    </source>
</evidence>
<proteinExistence type="inferred from homology"/>
<reference evidence="7 8" key="1">
    <citation type="submission" date="2024-09" db="EMBL/GenBank/DDBJ databases">
        <title>Rethinking Asexuality: The Enigmatic Case of Functional Sexual Genes in Lepraria (Stereocaulaceae).</title>
        <authorList>
            <person name="Doellman M."/>
            <person name="Sun Y."/>
            <person name="Barcenas-Pena A."/>
            <person name="Lumbsch H.T."/>
            <person name="Grewe F."/>
        </authorList>
    </citation>
    <scope>NUCLEOTIDE SEQUENCE [LARGE SCALE GENOMIC DNA]</scope>
    <source>
        <strain evidence="7 8">Grewe 0041</strain>
    </source>
</reference>
<keyword evidence="6" id="KW-1133">Transmembrane helix</keyword>
<keyword evidence="5" id="KW-0408">Iron</keyword>
<accession>A0ABR4AXV5</accession>
<organism evidence="7 8">
    <name type="scientific">Lepraria finkii</name>
    <dbReference type="NCBI Taxonomy" id="1340010"/>
    <lineage>
        <taxon>Eukaryota</taxon>
        <taxon>Fungi</taxon>
        <taxon>Dikarya</taxon>
        <taxon>Ascomycota</taxon>
        <taxon>Pezizomycotina</taxon>
        <taxon>Lecanoromycetes</taxon>
        <taxon>OSLEUM clade</taxon>
        <taxon>Lecanoromycetidae</taxon>
        <taxon>Lecanorales</taxon>
        <taxon>Lecanorineae</taxon>
        <taxon>Stereocaulaceae</taxon>
        <taxon>Lepraria</taxon>
    </lineage>
</organism>
<evidence type="ECO:0000313" key="7">
    <source>
        <dbReference type="EMBL" id="KAL2049546.1"/>
    </source>
</evidence>
<feature type="transmembrane region" description="Helical" evidence="6">
    <location>
        <begin position="28"/>
        <end position="49"/>
    </location>
</feature>
<dbReference type="Proteomes" id="UP001590951">
    <property type="component" value="Unassembled WGS sequence"/>
</dbReference>
<dbReference type="PRINTS" id="PR00465">
    <property type="entry name" value="EP450IV"/>
</dbReference>
<name>A0ABR4AXV5_9LECA</name>
<sequence length="568" mass="64939">MKNSTLYYQTMEFGDSFFGQSHDFAKHYAPRLLLTIICLMVVAAFTSRLRASGQPPSLRDPIPFVFNTAQFVYGNEKFMNRAKNVLKTTSVAKFYMGIKPVYLLAGSKNIQAIFGRSQNVNNYEIMLRWNLPKWYKFSKEDLKRFAADKSGRGRNPLPGTESIPPDHRFFYGYEHVHTEYLGKPQYLNPLIEYFMHDFSRNLDKYAVHKCTTLSVRDFCKHDVTKCAVRTLLGPKPNELYPNFEDFMWDFDEEAFTIALGFPKWIHSRPHKVHERYLAATQEYLDSAWAHFDWNDPSATAAAWEPHFGARVCREILKWFKDNGFNEPSTGAGAMAILLWAANSNVIPLCLWMMFEVAKDPSLLQILREEFNTAYVTDPRTGSRTLNLQKFAALPLLTSVYTETLRLSMSFNVVRNVSQTFTLDGYKIPKGALVQVPTLVAHYDEDVWGIEAHPASEFWAERHIKYTEEKDDSGKISSKRVFDMGGRSGSYFPYGGGNLICPGRNLAKLEMTLTVALLISKFDVEFVEWIKFDGSPSDRPPQHLGELCGGGTAQPDRDMKIKIRPITSL</sequence>
<comment type="caution">
    <text evidence="7">The sequence shown here is derived from an EMBL/GenBank/DDBJ whole genome shotgun (WGS) entry which is preliminary data.</text>
</comment>
<keyword evidence="6" id="KW-0812">Transmembrane</keyword>
<evidence type="ECO:0000256" key="5">
    <source>
        <dbReference type="ARBA" id="ARBA00023004"/>
    </source>
</evidence>
<keyword evidence="8" id="KW-1185">Reference proteome</keyword>
<evidence type="ECO:0000313" key="8">
    <source>
        <dbReference type="Proteomes" id="UP001590951"/>
    </source>
</evidence>
<keyword evidence="4" id="KW-0479">Metal-binding</keyword>
<dbReference type="InterPro" id="IPR050529">
    <property type="entry name" value="CYP450_sterol_14alpha_dmase"/>
</dbReference>
<dbReference type="Gene3D" id="1.10.630.10">
    <property type="entry name" value="Cytochrome P450"/>
    <property type="match status" value="1"/>
</dbReference>
<evidence type="ECO:0000256" key="4">
    <source>
        <dbReference type="ARBA" id="ARBA00022723"/>
    </source>
</evidence>
<dbReference type="SUPFAM" id="SSF48264">
    <property type="entry name" value="Cytochrome P450"/>
    <property type="match status" value="1"/>
</dbReference>
<evidence type="ECO:0000256" key="2">
    <source>
        <dbReference type="ARBA" id="ARBA00010617"/>
    </source>
</evidence>
<gene>
    <name evidence="7" type="ORF">ABVK25_010233</name>
</gene>
<evidence type="ECO:0000256" key="3">
    <source>
        <dbReference type="ARBA" id="ARBA00022617"/>
    </source>
</evidence>
<evidence type="ECO:0000256" key="1">
    <source>
        <dbReference type="ARBA" id="ARBA00001971"/>
    </source>
</evidence>
<dbReference type="EMBL" id="JBHFEH010000062">
    <property type="protein sequence ID" value="KAL2049546.1"/>
    <property type="molecule type" value="Genomic_DNA"/>
</dbReference>
<dbReference type="CDD" id="cd11040">
    <property type="entry name" value="CYP7_CYP8-like"/>
    <property type="match status" value="1"/>
</dbReference>
<keyword evidence="3" id="KW-0349">Heme</keyword>
<dbReference type="PANTHER" id="PTHR24304">
    <property type="entry name" value="CYTOCHROME P450 FAMILY 7"/>
    <property type="match status" value="1"/>
</dbReference>
<comment type="cofactor">
    <cofactor evidence="1">
        <name>heme</name>
        <dbReference type="ChEBI" id="CHEBI:30413"/>
    </cofactor>
</comment>